<dbReference type="Pfam" id="PF03972">
    <property type="entry name" value="MmgE_PrpD_N"/>
    <property type="match status" value="1"/>
</dbReference>
<keyword evidence="4" id="KW-1185">Reference proteome</keyword>
<dbReference type="InterPro" id="IPR042183">
    <property type="entry name" value="MmgE/PrpD_sf_1"/>
</dbReference>
<name>A0A437M7C7_9SPHN</name>
<gene>
    <name evidence="3" type="ORF">EOD43_06615</name>
</gene>
<dbReference type="AlphaFoldDB" id="A0A437M7C7"/>
<dbReference type="GO" id="GO:0016829">
    <property type="term" value="F:lyase activity"/>
    <property type="evidence" value="ECO:0007669"/>
    <property type="project" value="InterPro"/>
</dbReference>
<evidence type="ECO:0000256" key="1">
    <source>
        <dbReference type="ARBA" id="ARBA00006174"/>
    </source>
</evidence>
<dbReference type="InterPro" id="IPR045336">
    <property type="entry name" value="MmgE_PrpD_N"/>
</dbReference>
<dbReference type="PANTHER" id="PTHR16943:SF8">
    <property type="entry name" value="2-METHYLCITRATE DEHYDRATASE"/>
    <property type="match status" value="1"/>
</dbReference>
<dbReference type="Proteomes" id="UP000282971">
    <property type="component" value="Unassembled WGS sequence"/>
</dbReference>
<dbReference type="Gene3D" id="3.30.1330.120">
    <property type="entry name" value="2-methylcitrate dehydratase PrpD"/>
    <property type="match status" value="1"/>
</dbReference>
<evidence type="ECO:0000313" key="4">
    <source>
        <dbReference type="Proteomes" id="UP000282971"/>
    </source>
</evidence>
<accession>A0A437M7C7</accession>
<reference evidence="3 4" key="1">
    <citation type="submission" date="2019-01" db="EMBL/GenBank/DDBJ databases">
        <authorList>
            <person name="Chen W.-M."/>
        </authorList>
    </citation>
    <scope>NUCLEOTIDE SEQUENCE [LARGE SCALE GENOMIC DNA]</scope>
    <source>
        <strain evidence="3 4">CCP-7</strain>
    </source>
</reference>
<evidence type="ECO:0000313" key="3">
    <source>
        <dbReference type="EMBL" id="RVT93537.1"/>
    </source>
</evidence>
<dbReference type="EMBL" id="SACN01000001">
    <property type="protein sequence ID" value="RVT93537.1"/>
    <property type="molecule type" value="Genomic_DNA"/>
</dbReference>
<dbReference type="PANTHER" id="PTHR16943">
    <property type="entry name" value="2-METHYLCITRATE DEHYDRATASE-RELATED"/>
    <property type="match status" value="1"/>
</dbReference>
<evidence type="ECO:0000259" key="2">
    <source>
        <dbReference type="Pfam" id="PF03972"/>
    </source>
</evidence>
<dbReference type="InterPro" id="IPR036148">
    <property type="entry name" value="MmgE/PrpD_sf"/>
</dbReference>
<sequence length="443" mass="47718">MPDEKTVIDQLISNIEQFRFGDWAPDISHRASLCLLDSLACYSAGRSLNHFAPIAHVADQLFNIAASQSDPSAFVMAYLYGSAANLLDYDDTLGSGHPGAAIVGAVLAVAAKRQLSIDQLLRGIAAGYQTEWLLGMASAPTAQRAALVRGVGAWDTVAASVGISVALGVGDDILKNTLGLAVAHSVIPYTAKWYERPVPSLKNNLGWMGAGAVLASELALKGKTGVTNALEGDNGMWRMVGSDRFDLDPSLFERPAVLRVGFKAYPACWHLQAYLKAFDALLKASDANDEVAEIVVRGPKDVEKFCNPNIQAPTDTAFSLPAAFSLLQSGIEPGPRWVEYGDDDAVFRHRDLFRFELSEDRSVELRLRDGRHLRETTSTGDMRDLAPSGLSETALHEKYARLTAPELQAATTAALFDAPSNVATTARFYEAFRKSIASSVDVA</sequence>
<proteinExistence type="inferred from homology"/>
<organism evidence="3 4">
    <name type="scientific">Sphingomonas crocodyli</name>
    <dbReference type="NCBI Taxonomy" id="1979270"/>
    <lineage>
        <taxon>Bacteria</taxon>
        <taxon>Pseudomonadati</taxon>
        <taxon>Pseudomonadota</taxon>
        <taxon>Alphaproteobacteria</taxon>
        <taxon>Sphingomonadales</taxon>
        <taxon>Sphingomonadaceae</taxon>
        <taxon>Sphingomonas</taxon>
    </lineage>
</organism>
<dbReference type="InterPro" id="IPR005656">
    <property type="entry name" value="MmgE_PrpD"/>
</dbReference>
<protein>
    <recommendedName>
        <fullName evidence="2">MmgE/PrpD N-terminal domain-containing protein</fullName>
    </recommendedName>
</protein>
<comment type="caution">
    <text evidence="3">The sequence shown here is derived from an EMBL/GenBank/DDBJ whole genome shotgun (WGS) entry which is preliminary data.</text>
</comment>
<dbReference type="Gene3D" id="1.10.4100.10">
    <property type="entry name" value="2-methylcitrate dehydratase PrpD"/>
    <property type="match status" value="1"/>
</dbReference>
<dbReference type="InterPro" id="IPR042188">
    <property type="entry name" value="MmgE/PrpD_sf_2"/>
</dbReference>
<dbReference type="OrthoDB" id="5415580at2"/>
<feature type="domain" description="MmgE/PrpD N-terminal" evidence="2">
    <location>
        <begin position="11"/>
        <end position="243"/>
    </location>
</feature>
<dbReference type="SUPFAM" id="SSF103378">
    <property type="entry name" value="2-methylcitrate dehydratase PrpD"/>
    <property type="match status" value="1"/>
</dbReference>
<comment type="similarity">
    <text evidence="1">Belongs to the PrpD family.</text>
</comment>
<dbReference type="RefSeq" id="WP_127742251.1">
    <property type="nucleotide sequence ID" value="NZ_SACN01000001.1"/>
</dbReference>